<dbReference type="GO" id="GO:0008757">
    <property type="term" value="F:S-adenosylmethionine-dependent methyltransferase activity"/>
    <property type="evidence" value="ECO:0007669"/>
    <property type="project" value="UniProtKB-ARBA"/>
</dbReference>
<dbReference type="PANTHER" id="PTHR14614:SF161">
    <property type="match status" value="1"/>
</dbReference>
<dbReference type="Proteomes" id="UP000283269">
    <property type="component" value="Unassembled WGS sequence"/>
</dbReference>
<accession>A0A409XF04</accession>
<feature type="region of interest" description="Disordered" evidence="1">
    <location>
        <begin position="1"/>
        <end position="22"/>
    </location>
</feature>
<sequence>MTVSADSNPNFPQNLQIHPSNPHSSRYLNAAHDLDEAKFGSEAQELAIRKYGIAGRVWEAAYAMSLYIQPPGHLMFDPPIVDVSRQADSIVMIELGSGTGLVASSIAKLLRPGQDHLLVTDLPEVCPLLEDNLRSIKKSVGANIPDKDTIVIRPLSWGSQDDAAAIASEFFRQSKNYDDFGTLTHIICSDLVYFPELLAPLLRSLLHLTSPPFCHLSDTPSGYCGPSVLISYKVRSLSKETAFWSAFGLWFEFYPVLVKDNAIGGEWQRFGADFDDTTFLFIAHRRPESYKWVLPFTDSDLLAGVGSNGTNYRKYDDTFENLLLMALE</sequence>
<name>A0A409XF04_PSICY</name>
<organism evidence="2 3">
    <name type="scientific">Psilocybe cyanescens</name>
    <dbReference type="NCBI Taxonomy" id="93625"/>
    <lineage>
        <taxon>Eukaryota</taxon>
        <taxon>Fungi</taxon>
        <taxon>Dikarya</taxon>
        <taxon>Basidiomycota</taxon>
        <taxon>Agaricomycotina</taxon>
        <taxon>Agaricomycetes</taxon>
        <taxon>Agaricomycetidae</taxon>
        <taxon>Agaricales</taxon>
        <taxon>Agaricineae</taxon>
        <taxon>Strophariaceae</taxon>
        <taxon>Psilocybe</taxon>
    </lineage>
</organism>
<protein>
    <recommendedName>
        <fullName evidence="4">Methyltransferase domain-containing protein</fullName>
    </recommendedName>
</protein>
<comment type="caution">
    <text evidence="2">The sequence shown here is derived from an EMBL/GenBank/DDBJ whole genome shotgun (WGS) entry which is preliminary data.</text>
</comment>
<dbReference type="InterPro" id="IPR029063">
    <property type="entry name" value="SAM-dependent_MTases_sf"/>
</dbReference>
<dbReference type="Pfam" id="PF10294">
    <property type="entry name" value="Methyltransf_16"/>
    <property type="match status" value="1"/>
</dbReference>
<dbReference type="STRING" id="93625.A0A409XF04"/>
<dbReference type="PANTHER" id="PTHR14614">
    <property type="entry name" value="HEPATOCELLULAR CARCINOMA-ASSOCIATED ANTIGEN"/>
    <property type="match status" value="1"/>
</dbReference>
<dbReference type="GO" id="GO:0005829">
    <property type="term" value="C:cytosol"/>
    <property type="evidence" value="ECO:0007669"/>
    <property type="project" value="TreeGrafter"/>
</dbReference>
<dbReference type="GO" id="GO:0032991">
    <property type="term" value="C:protein-containing complex"/>
    <property type="evidence" value="ECO:0007669"/>
    <property type="project" value="TreeGrafter"/>
</dbReference>
<dbReference type="InParanoid" id="A0A409XF04"/>
<dbReference type="EMBL" id="NHYD01001903">
    <property type="protein sequence ID" value="PPQ89324.1"/>
    <property type="molecule type" value="Genomic_DNA"/>
</dbReference>
<proteinExistence type="predicted"/>
<evidence type="ECO:0008006" key="4">
    <source>
        <dbReference type="Google" id="ProtNLM"/>
    </source>
</evidence>
<evidence type="ECO:0000313" key="3">
    <source>
        <dbReference type="Proteomes" id="UP000283269"/>
    </source>
</evidence>
<dbReference type="InterPro" id="IPR019410">
    <property type="entry name" value="Methyltransf_16"/>
</dbReference>
<keyword evidence="3" id="KW-1185">Reference proteome</keyword>
<dbReference type="AlphaFoldDB" id="A0A409XF04"/>
<evidence type="ECO:0000256" key="1">
    <source>
        <dbReference type="SAM" id="MobiDB-lite"/>
    </source>
</evidence>
<reference evidence="2 3" key="1">
    <citation type="journal article" date="2018" name="Evol. Lett.">
        <title>Horizontal gene cluster transfer increased hallucinogenic mushroom diversity.</title>
        <authorList>
            <person name="Reynolds H.T."/>
            <person name="Vijayakumar V."/>
            <person name="Gluck-Thaler E."/>
            <person name="Korotkin H.B."/>
            <person name="Matheny P.B."/>
            <person name="Slot J.C."/>
        </authorList>
    </citation>
    <scope>NUCLEOTIDE SEQUENCE [LARGE SCALE GENOMIC DNA]</scope>
    <source>
        <strain evidence="2 3">2631</strain>
    </source>
</reference>
<gene>
    <name evidence="2" type="ORF">CVT25_003161</name>
</gene>
<evidence type="ECO:0000313" key="2">
    <source>
        <dbReference type="EMBL" id="PPQ89324.1"/>
    </source>
</evidence>
<dbReference type="OrthoDB" id="413520at2759"/>
<dbReference type="Gene3D" id="3.40.50.150">
    <property type="entry name" value="Vaccinia Virus protein VP39"/>
    <property type="match status" value="1"/>
</dbReference>